<dbReference type="STRING" id="667676.SAMN05192539_103573"/>
<dbReference type="InterPro" id="IPR011051">
    <property type="entry name" value="RmlC_Cupin_sf"/>
</dbReference>
<dbReference type="SUPFAM" id="SSF51182">
    <property type="entry name" value="RmlC-like cupins"/>
    <property type="match status" value="1"/>
</dbReference>
<organism evidence="2 3">
    <name type="scientific">Paraburkholderia diazotrophica</name>
    <dbReference type="NCBI Taxonomy" id="667676"/>
    <lineage>
        <taxon>Bacteria</taxon>
        <taxon>Pseudomonadati</taxon>
        <taxon>Pseudomonadota</taxon>
        <taxon>Betaproteobacteria</taxon>
        <taxon>Burkholderiales</taxon>
        <taxon>Burkholderiaceae</taxon>
        <taxon>Paraburkholderia</taxon>
    </lineage>
</organism>
<keyword evidence="3" id="KW-1185">Reference proteome</keyword>
<protein>
    <recommendedName>
        <fullName evidence="1">(S)-ureidoglycine aminohydrolase cupin domain-containing protein</fullName>
    </recommendedName>
</protein>
<evidence type="ECO:0000259" key="1">
    <source>
        <dbReference type="Pfam" id="PF05899"/>
    </source>
</evidence>
<dbReference type="Pfam" id="PF05899">
    <property type="entry name" value="Cupin_3"/>
    <property type="match status" value="1"/>
</dbReference>
<accession>A0A1H7DVV5</accession>
<proteinExistence type="predicted"/>
<dbReference type="InterPro" id="IPR014710">
    <property type="entry name" value="RmlC-like_jellyroll"/>
</dbReference>
<feature type="domain" description="(S)-ureidoglycine aminohydrolase cupin" evidence="1">
    <location>
        <begin position="44"/>
        <end position="112"/>
    </location>
</feature>
<name>A0A1H7DVV5_9BURK</name>
<dbReference type="Proteomes" id="UP000198866">
    <property type="component" value="Unassembled WGS sequence"/>
</dbReference>
<sequence>MNPDALLFSLRQLQLSLFISDMNASTTTPSISRQRAPAGIEHTTADWETWHCDSNTFQHRYVPGATFYVVKGRARLTFAHGVQLDIEAGDFVSIGDGAQATWEIYAPIETRYTYHDDGSAATRA</sequence>
<reference evidence="3" key="1">
    <citation type="submission" date="2016-10" db="EMBL/GenBank/DDBJ databases">
        <authorList>
            <person name="Varghese N."/>
            <person name="Submissions S."/>
        </authorList>
    </citation>
    <scope>NUCLEOTIDE SEQUENCE [LARGE SCALE GENOMIC DNA]</scope>
    <source>
        <strain evidence="3">LMG 26031</strain>
    </source>
</reference>
<gene>
    <name evidence="2" type="ORF">SAMN05192539_103573</name>
</gene>
<dbReference type="Gene3D" id="2.60.120.10">
    <property type="entry name" value="Jelly Rolls"/>
    <property type="match status" value="1"/>
</dbReference>
<dbReference type="AlphaFoldDB" id="A0A1H7DVV5"/>
<evidence type="ECO:0000313" key="3">
    <source>
        <dbReference type="Proteomes" id="UP000198866"/>
    </source>
</evidence>
<evidence type="ECO:0000313" key="2">
    <source>
        <dbReference type="EMBL" id="SEK05678.1"/>
    </source>
</evidence>
<dbReference type="InterPro" id="IPR008579">
    <property type="entry name" value="UGlyAH_Cupin_dom"/>
</dbReference>
<dbReference type="EMBL" id="FNYE01000035">
    <property type="protein sequence ID" value="SEK05678.1"/>
    <property type="molecule type" value="Genomic_DNA"/>
</dbReference>